<dbReference type="InterPro" id="IPR016181">
    <property type="entry name" value="Acyl_CoA_acyltransferase"/>
</dbReference>
<feature type="domain" description="N-acetyltransferase" evidence="1">
    <location>
        <begin position="62"/>
        <end position="210"/>
    </location>
</feature>
<comment type="caution">
    <text evidence="2">The sequence shown here is derived from an EMBL/GenBank/DDBJ whole genome shotgun (WGS) entry which is preliminary data.</text>
</comment>
<dbReference type="CDD" id="cd04301">
    <property type="entry name" value="NAT_SF"/>
    <property type="match status" value="1"/>
</dbReference>
<dbReference type="PANTHER" id="PTHR42791:SF1">
    <property type="entry name" value="N-ACETYLTRANSFERASE DOMAIN-CONTAINING PROTEIN"/>
    <property type="match status" value="1"/>
</dbReference>
<dbReference type="InterPro" id="IPR052523">
    <property type="entry name" value="Trichothecene_AcTrans"/>
</dbReference>
<dbReference type="PANTHER" id="PTHR42791">
    <property type="entry name" value="GNAT FAMILY ACETYLTRANSFERASE"/>
    <property type="match status" value="1"/>
</dbReference>
<dbReference type="Gene3D" id="3.40.630.30">
    <property type="match status" value="1"/>
</dbReference>
<proteinExistence type="predicted"/>
<dbReference type="GO" id="GO:0016747">
    <property type="term" value="F:acyltransferase activity, transferring groups other than amino-acyl groups"/>
    <property type="evidence" value="ECO:0007669"/>
    <property type="project" value="InterPro"/>
</dbReference>
<gene>
    <name evidence="2" type="ORF">GPJ16_20675</name>
</gene>
<dbReference type="SUPFAM" id="SSF55729">
    <property type="entry name" value="Acyl-CoA N-acyltransferases (Nat)"/>
    <property type="match status" value="1"/>
</dbReference>
<sequence>MSVESTAVTISPLSKEEIDRASDVMAGAFAVDPLASYLLPDDRNRLEAMRWFWYEALRRSYPHGRTYTTAPEILGIASWLPPGVQKETFWNLWLSILQTLHRVGWRGAHRLFALMEFTEMLRVRHCPSPHWYLDGLAITPKSQGLGIGSLLLQSVLDLADREEQACCLYTSTERAVRFYQRQGFIVCEEACFQTAAPPLWFMVRSPKDFQSSKLAKSLFAQT</sequence>
<dbReference type="AlphaFoldDB" id="A0A966L6R7"/>
<name>A0A966L6R7_MICAE</name>
<organism evidence="2 3">
    <name type="scientific">Microcystis aeruginosa G11-04</name>
    <dbReference type="NCBI Taxonomy" id="2685956"/>
    <lineage>
        <taxon>Bacteria</taxon>
        <taxon>Bacillati</taxon>
        <taxon>Cyanobacteriota</taxon>
        <taxon>Cyanophyceae</taxon>
        <taxon>Oscillatoriophycideae</taxon>
        <taxon>Chroococcales</taxon>
        <taxon>Microcystaceae</taxon>
        <taxon>Microcystis</taxon>
    </lineage>
</organism>
<evidence type="ECO:0000313" key="3">
    <source>
        <dbReference type="Proteomes" id="UP000799330"/>
    </source>
</evidence>
<dbReference type="EMBL" id="JAADAI010000371">
    <property type="protein sequence ID" value="NCS59138.1"/>
    <property type="molecule type" value="Genomic_DNA"/>
</dbReference>
<accession>A0A966L6R7</accession>
<dbReference type="Proteomes" id="UP000799330">
    <property type="component" value="Unassembled WGS sequence"/>
</dbReference>
<dbReference type="Pfam" id="PF00583">
    <property type="entry name" value="Acetyltransf_1"/>
    <property type="match status" value="1"/>
</dbReference>
<evidence type="ECO:0000313" key="2">
    <source>
        <dbReference type="EMBL" id="NCS59138.1"/>
    </source>
</evidence>
<dbReference type="InterPro" id="IPR000182">
    <property type="entry name" value="GNAT_dom"/>
</dbReference>
<protein>
    <submittedName>
        <fullName evidence="2">GNAT family N-acetyltransferase</fullName>
    </submittedName>
</protein>
<dbReference type="PROSITE" id="PS51186">
    <property type="entry name" value="GNAT"/>
    <property type="match status" value="1"/>
</dbReference>
<reference evidence="2" key="1">
    <citation type="journal article" date="2019" name="Mol. Ecol.">
        <title>Genome evolution and host-microbiome shifts correspond with intraspecific niche divergence within harmful algal bloom-forming Microcystis aeruginosa.</title>
        <authorList>
            <person name="Jackrel S.L."/>
            <person name="White J.D."/>
            <person name="Evans J.T."/>
            <person name="Buffin K."/>
            <person name="Hayden K."/>
            <person name="Sarnelle O."/>
            <person name="Denef V.J."/>
        </authorList>
    </citation>
    <scope>NUCLEOTIDE SEQUENCE</scope>
    <source>
        <strain evidence="2">G11-04</strain>
    </source>
</reference>
<evidence type="ECO:0000259" key="1">
    <source>
        <dbReference type="PROSITE" id="PS51186"/>
    </source>
</evidence>